<dbReference type="Proteomes" id="UP000198688">
    <property type="component" value="Chromosome I"/>
</dbReference>
<reference evidence="1 2" key="1">
    <citation type="submission" date="2016-10" db="EMBL/GenBank/DDBJ databases">
        <authorList>
            <person name="de Groot N.N."/>
        </authorList>
    </citation>
    <scope>NUCLEOTIDE SEQUENCE [LARGE SCALE GENOMIC DNA]</scope>
    <source>
        <strain evidence="1 2">DSM 43941</strain>
    </source>
</reference>
<name>A0A1H2C4W9_9ACTN</name>
<gene>
    <name evidence="1" type="ORF">SAMN04489716_5249</name>
</gene>
<proteinExistence type="predicted"/>
<evidence type="ECO:0000313" key="2">
    <source>
        <dbReference type="Proteomes" id="UP000198688"/>
    </source>
</evidence>
<protein>
    <recommendedName>
        <fullName evidence="3">Pentapeptide repeat-containing protein</fullName>
    </recommendedName>
</protein>
<sequence>MAPALLVAPTFLVGTVLFAVLVELGTLAATCFEATDCFETAAPPCLTTAAFLTGPVGFPLTGTDLAATDLAAVTLATADLAAAGLATAAAAAAAAARARDG</sequence>
<keyword evidence="2" id="KW-1185">Reference proteome</keyword>
<dbReference type="EMBL" id="LT629758">
    <property type="protein sequence ID" value="SDT65491.1"/>
    <property type="molecule type" value="Genomic_DNA"/>
</dbReference>
<organism evidence="1 2">
    <name type="scientific">Actinoplanes derwentensis</name>
    <dbReference type="NCBI Taxonomy" id="113562"/>
    <lineage>
        <taxon>Bacteria</taxon>
        <taxon>Bacillati</taxon>
        <taxon>Actinomycetota</taxon>
        <taxon>Actinomycetes</taxon>
        <taxon>Micromonosporales</taxon>
        <taxon>Micromonosporaceae</taxon>
        <taxon>Actinoplanes</taxon>
    </lineage>
</organism>
<dbReference type="AlphaFoldDB" id="A0A1H2C4W9"/>
<evidence type="ECO:0000313" key="1">
    <source>
        <dbReference type="EMBL" id="SDT65491.1"/>
    </source>
</evidence>
<evidence type="ECO:0008006" key="3">
    <source>
        <dbReference type="Google" id="ProtNLM"/>
    </source>
</evidence>
<accession>A0A1H2C4W9</accession>